<keyword evidence="2" id="KW-1185">Reference proteome</keyword>
<comment type="caution">
    <text evidence="1">The sequence shown here is derived from an EMBL/GenBank/DDBJ whole genome shotgun (WGS) entry which is preliminary data.</text>
</comment>
<dbReference type="AlphaFoldDB" id="A0ABD0NZW9"/>
<dbReference type="Proteomes" id="UP001529510">
    <property type="component" value="Unassembled WGS sequence"/>
</dbReference>
<evidence type="ECO:0000313" key="1">
    <source>
        <dbReference type="EMBL" id="KAL0167319.1"/>
    </source>
</evidence>
<accession>A0ABD0NZW9</accession>
<dbReference type="Gene3D" id="2.60.40.10">
    <property type="entry name" value="Immunoglobulins"/>
    <property type="match status" value="1"/>
</dbReference>
<evidence type="ECO:0000313" key="2">
    <source>
        <dbReference type="Proteomes" id="UP001529510"/>
    </source>
</evidence>
<reference evidence="1 2" key="1">
    <citation type="submission" date="2024-05" db="EMBL/GenBank/DDBJ databases">
        <title>Genome sequencing and assembly of Indian major carp, Cirrhinus mrigala (Hamilton, 1822).</title>
        <authorList>
            <person name="Mohindra V."/>
            <person name="Chowdhury L.M."/>
            <person name="Lal K."/>
            <person name="Jena J.K."/>
        </authorList>
    </citation>
    <scope>NUCLEOTIDE SEQUENCE [LARGE SCALE GENOMIC DNA]</scope>
    <source>
        <strain evidence="1">CM1030</strain>
        <tissue evidence="1">Blood</tissue>
    </source>
</reference>
<sequence length="63" mass="7385">MSKDIPVCKTEECNGRVIKNGACDVIIKDLRLSDAGKYILRVHYRNDQAEQEQQQREYHLHID</sequence>
<dbReference type="EMBL" id="JAMKFB020000019">
    <property type="protein sequence ID" value="KAL0167319.1"/>
    <property type="molecule type" value="Genomic_DNA"/>
</dbReference>
<protein>
    <submittedName>
        <fullName evidence="1">Uncharacterized protein</fullName>
    </submittedName>
</protein>
<organism evidence="1 2">
    <name type="scientific">Cirrhinus mrigala</name>
    <name type="common">Mrigala</name>
    <dbReference type="NCBI Taxonomy" id="683832"/>
    <lineage>
        <taxon>Eukaryota</taxon>
        <taxon>Metazoa</taxon>
        <taxon>Chordata</taxon>
        <taxon>Craniata</taxon>
        <taxon>Vertebrata</taxon>
        <taxon>Euteleostomi</taxon>
        <taxon>Actinopterygii</taxon>
        <taxon>Neopterygii</taxon>
        <taxon>Teleostei</taxon>
        <taxon>Ostariophysi</taxon>
        <taxon>Cypriniformes</taxon>
        <taxon>Cyprinidae</taxon>
        <taxon>Labeoninae</taxon>
        <taxon>Labeonini</taxon>
        <taxon>Cirrhinus</taxon>
    </lineage>
</organism>
<feature type="non-terminal residue" evidence="1">
    <location>
        <position position="63"/>
    </location>
</feature>
<dbReference type="InterPro" id="IPR013783">
    <property type="entry name" value="Ig-like_fold"/>
</dbReference>
<proteinExistence type="predicted"/>
<name>A0ABD0NZW9_CIRMR</name>
<gene>
    <name evidence="1" type="ORF">M9458_039163</name>
</gene>